<evidence type="ECO:0000313" key="4">
    <source>
        <dbReference type="Proteomes" id="UP000010420"/>
    </source>
</evidence>
<comment type="caution">
    <text evidence="3">The sequence shown here is derived from an EMBL/GenBank/DDBJ whole genome shotgun (WGS) entry which is preliminary data.</text>
</comment>
<dbReference type="HOGENOM" id="CLU_014322_3_4_9"/>
<evidence type="ECO:0000313" key="3">
    <source>
        <dbReference type="EMBL" id="EKY24616.1"/>
    </source>
</evidence>
<dbReference type="Gene3D" id="3.40.630.40">
    <property type="entry name" value="Zn-dependent exopeptidases"/>
    <property type="match status" value="1"/>
</dbReference>
<evidence type="ECO:0000259" key="2">
    <source>
        <dbReference type="SMART" id="SM00646"/>
    </source>
</evidence>
<name>L1Q9L4_9CLOT</name>
<dbReference type="Proteomes" id="UP000010420">
    <property type="component" value="Unassembled WGS sequence"/>
</dbReference>
<dbReference type="eggNOG" id="COG0860">
    <property type="taxonomic scope" value="Bacteria"/>
</dbReference>
<dbReference type="InterPro" id="IPR050695">
    <property type="entry name" value="N-acetylmuramoyl_amidase_3"/>
</dbReference>
<dbReference type="GO" id="GO:0008745">
    <property type="term" value="F:N-acetylmuramoyl-L-alanine amidase activity"/>
    <property type="evidence" value="ECO:0007669"/>
    <property type="project" value="InterPro"/>
</dbReference>
<dbReference type="PANTHER" id="PTHR30404">
    <property type="entry name" value="N-ACETYLMURAMOYL-L-ALANINE AMIDASE"/>
    <property type="match status" value="1"/>
</dbReference>
<dbReference type="SUPFAM" id="SSF53187">
    <property type="entry name" value="Zn-dependent exopeptidases"/>
    <property type="match status" value="1"/>
</dbReference>
<dbReference type="SMART" id="SM00646">
    <property type="entry name" value="Ami_3"/>
    <property type="match status" value="1"/>
</dbReference>
<dbReference type="GO" id="GO:0030288">
    <property type="term" value="C:outer membrane-bounded periplasmic space"/>
    <property type="evidence" value="ECO:0007669"/>
    <property type="project" value="TreeGrafter"/>
</dbReference>
<dbReference type="Pfam" id="PF01520">
    <property type="entry name" value="Amidase_3"/>
    <property type="match status" value="1"/>
</dbReference>
<accession>L1Q9L4</accession>
<dbReference type="EMBL" id="AMEZ01000080">
    <property type="protein sequence ID" value="EKY24616.1"/>
    <property type="molecule type" value="Genomic_DNA"/>
</dbReference>
<keyword evidence="1" id="KW-0378">Hydrolase</keyword>
<dbReference type="AlphaFoldDB" id="L1Q9L4"/>
<dbReference type="PANTHER" id="PTHR30404:SF0">
    <property type="entry name" value="N-ACETYLMURAMOYL-L-ALANINE AMIDASE AMIC"/>
    <property type="match status" value="1"/>
</dbReference>
<feature type="domain" description="MurNAc-LAA" evidence="2">
    <location>
        <begin position="31"/>
        <end position="149"/>
    </location>
</feature>
<protein>
    <submittedName>
        <fullName evidence="3">N-acetylmuramoyl-L-alanine amidase</fullName>
    </submittedName>
</protein>
<proteinExistence type="predicted"/>
<dbReference type="InterPro" id="IPR002508">
    <property type="entry name" value="MurNAc-LAA_cat"/>
</dbReference>
<reference evidence="3 4" key="1">
    <citation type="submission" date="2012-05" db="EMBL/GenBank/DDBJ databases">
        <authorList>
            <person name="Weinstock G."/>
            <person name="Sodergren E."/>
            <person name="Lobos E.A."/>
            <person name="Fulton L."/>
            <person name="Fulton R."/>
            <person name="Courtney L."/>
            <person name="Fronick C."/>
            <person name="O'Laughlin M."/>
            <person name="Godfrey J."/>
            <person name="Wilson R.M."/>
            <person name="Miner T."/>
            <person name="Farmer C."/>
            <person name="Delehaunty K."/>
            <person name="Cordes M."/>
            <person name="Minx P."/>
            <person name="Tomlinson C."/>
            <person name="Chen J."/>
            <person name="Wollam A."/>
            <person name="Pepin K.H."/>
            <person name="Bhonagiri V."/>
            <person name="Zhang X."/>
            <person name="Suruliraj S."/>
            <person name="Warren W."/>
            <person name="Mitreva M."/>
            <person name="Mardis E.R."/>
            <person name="Wilson R.K."/>
        </authorList>
    </citation>
    <scope>NUCLEOTIDE SEQUENCE [LARGE SCALE GENOMIC DNA]</scope>
    <source>
        <strain evidence="3 4">DSM 1785</strain>
    </source>
</reference>
<gene>
    <name evidence="3" type="ORF">HMPREF0216_02646</name>
</gene>
<dbReference type="PATRIC" id="fig|545697.3.peg.2600"/>
<dbReference type="GO" id="GO:0009253">
    <property type="term" value="P:peptidoglycan catabolic process"/>
    <property type="evidence" value="ECO:0007669"/>
    <property type="project" value="InterPro"/>
</dbReference>
<sequence>MILKEILVNNGYKVVMTRESADVNISNVDRAEIANKANADITIRIHCDSINDGGKVGASILVPSKESKYTSTIYEESNKYATILCNNLKESNVKVNGIFERSDITGFNWSKVPVIILEMGFMSNYNEDRMLSNPEYQRMLMECVAKSIDEYRVTEKYN</sequence>
<evidence type="ECO:0000256" key="1">
    <source>
        <dbReference type="ARBA" id="ARBA00022801"/>
    </source>
</evidence>
<organism evidence="3 4">
    <name type="scientific">Clostridium celatum DSM 1785</name>
    <dbReference type="NCBI Taxonomy" id="545697"/>
    <lineage>
        <taxon>Bacteria</taxon>
        <taxon>Bacillati</taxon>
        <taxon>Bacillota</taxon>
        <taxon>Clostridia</taxon>
        <taxon>Eubacteriales</taxon>
        <taxon>Clostridiaceae</taxon>
        <taxon>Clostridium</taxon>
    </lineage>
</organism>
<dbReference type="STRING" id="545697.HMPREF0216_02646"/>
<dbReference type="CDD" id="cd02696">
    <property type="entry name" value="MurNAc-LAA"/>
    <property type="match status" value="1"/>
</dbReference>
<keyword evidence="4" id="KW-1185">Reference proteome</keyword>